<evidence type="ECO:0000256" key="3">
    <source>
        <dbReference type="ARBA" id="ARBA00022692"/>
    </source>
</evidence>
<keyword evidence="3 9" id="KW-0812">Transmembrane</keyword>
<keyword evidence="7 9" id="KW-0472">Membrane</keyword>
<feature type="domain" description="T-SNARE coiled-coil homology" evidence="10">
    <location>
        <begin position="7"/>
        <end position="69"/>
    </location>
</feature>
<evidence type="ECO:0000256" key="7">
    <source>
        <dbReference type="ARBA" id="ARBA00023136"/>
    </source>
</evidence>
<dbReference type="InParanoid" id="A0A1Y2B835"/>
<dbReference type="STRING" id="71784.A0A1Y2B835"/>
<dbReference type="InterPro" id="IPR000727">
    <property type="entry name" value="T_SNARE_dom"/>
</dbReference>
<evidence type="ECO:0000256" key="4">
    <source>
        <dbReference type="ARBA" id="ARBA00022927"/>
    </source>
</evidence>
<evidence type="ECO:0000259" key="10">
    <source>
        <dbReference type="PROSITE" id="PS50192"/>
    </source>
</evidence>
<accession>A0A1Y2B835</accession>
<dbReference type="PANTHER" id="PTHR12791">
    <property type="entry name" value="GOLGI SNARE BET1-RELATED"/>
    <property type="match status" value="1"/>
</dbReference>
<keyword evidence="6" id="KW-0333">Golgi apparatus</keyword>
<dbReference type="GO" id="GO:0000139">
    <property type="term" value="C:Golgi membrane"/>
    <property type="evidence" value="ECO:0007669"/>
    <property type="project" value="UniProtKB-SubCell"/>
</dbReference>
<proteinExistence type="predicted"/>
<dbReference type="CDD" id="cd15853">
    <property type="entry name" value="SNARE_Bet1"/>
    <property type="match status" value="1"/>
</dbReference>
<evidence type="ECO:0000256" key="5">
    <source>
        <dbReference type="ARBA" id="ARBA00022989"/>
    </source>
</evidence>
<reference evidence="11 12" key="1">
    <citation type="submission" date="2016-07" db="EMBL/GenBank/DDBJ databases">
        <title>Pervasive Adenine N6-methylation of Active Genes in Fungi.</title>
        <authorList>
            <consortium name="DOE Joint Genome Institute"/>
            <person name="Mondo S.J."/>
            <person name="Dannebaum R.O."/>
            <person name="Kuo R.C."/>
            <person name="Labutti K."/>
            <person name="Haridas S."/>
            <person name="Kuo A."/>
            <person name="Salamov A."/>
            <person name="Ahrendt S.R."/>
            <person name="Lipzen A."/>
            <person name="Sullivan W."/>
            <person name="Andreopoulos W.B."/>
            <person name="Clum A."/>
            <person name="Lindquist E."/>
            <person name="Daum C."/>
            <person name="Ramamoorthy G.K."/>
            <person name="Gryganskyi A."/>
            <person name="Culley D."/>
            <person name="Magnuson J.K."/>
            <person name="James T.Y."/>
            <person name="O'Malley M.A."/>
            <person name="Stajich J.E."/>
            <person name="Spatafora J.W."/>
            <person name="Visel A."/>
            <person name="Grigoriev I.V."/>
        </authorList>
    </citation>
    <scope>NUCLEOTIDE SEQUENCE [LARGE SCALE GENOMIC DNA]</scope>
    <source>
        <strain evidence="11 12">68-887.2</strain>
    </source>
</reference>
<dbReference type="PROSITE" id="PS50192">
    <property type="entry name" value="T_SNARE"/>
    <property type="match status" value="1"/>
</dbReference>
<dbReference type="Proteomes" id="UP000193986">
    <property type="component" value="Unassembled WGS sequence"/>
</dbReference>
<dbReference type="AlphaFoldDB" id="A0A1Y2B835"/>
<gene>
    <name evidence="11" type="ORF">BCR39DRAFT_527565</name>
</gene>
<keyword evidence="12" id="KW-1185">Reference proteome</keyword>
<dbReference type="GO" id="GO:0015031">
    <property type="term" value="P:protein transport"/>
    <property type="evidence" value="ECO:0007669"/>
    <property type="project" value="UniProtKB-KW"/>
</dbReference>
<dbReference type="EMBL" id="MCFC01000017">
    <property type="protein sequence ID" value="ORY30998.1"/>
    <property type="molecule type" value="Genomic_DNA"/>
</dbReference>
<keyword evidence="2" id="KW-0813">Transport</keyword>
<evidence type="ECO:0000313" key="11">
    <source>
        <dbReference type="EMBL" id="ORY30998.1"/>
    </source>
</evidence>
<comment type="subcellular location">
    <subcellularLocation>
        <location evidence="8">Endomembrane system</location>
        <topology evidence="8">Single-pass type IV membrane protein</topology>
    </subcellularLocation>
    <subcellularLocation>
        <location evidence="1">Golgi apparatus membrane</location>
    </subcellularLocation>
</comment>
<dbReference type="SUPFAM" id="SSF58038">
    <property type="entry name" value="SNARE fusion complex"/>
    <property type="match status" value="1"/>
</dbReference>
<protein>
    <recommendedName>
        <fullName evidence="10">t-SNARE coiled-coil homology domain-containing protein</fullName>
    </recommendedName>
</protein>
<comment type="caution">
    <text evidence="11">The sequence shown here is derived from an EMBL/GenBank/DDBJ whole genome shotgun (WGS) entry which is preliminary data.</text>
</comment>
<organism evidence="11 12">
    <name type="scientific">Naematelia encephala</name>
    <dbReference type="NCBI Taxonomy" id="71784"/>
    <lineage>
        <taxon>Eukaryota</taxon>
        <taxon>Fungi</taxon>
        <taxon>Dikarya</taxon>
        <taxon>Basidiomycota</taxon>
        <taxon>Agaricomycotina</taxon>
        <taxon>Tremellomycetes</taxon>
        <taxon>Tremellales</taxon>
        <taxon>Naemateliaceae</taxon>
        <taxon>Naematelia</taxon>
    </lineage>
</organism>
<evidence type="ECO:0000256" key="1">
    <source>
        <dbReference type="ARBA" id="ARBA00004394"/>
    </source>
</evidence>
<evidence type="ECO:0000256" key="9">
    <source>
        <dbReference type="SAM" id="Phobius"/>
    </source>
</evidence>
<keyword evidence="5 9" id="KW-1133">Transmembrane helix</keyword>
<dbReference type="OrthoDB" id="3063237at2759"/>
<evidence type="ECO:0000256" key="6">
    <source>
        <dbReference type="ARBA" id="ARBA00023034"/>
    </source>
</evidence>
<feature type="transmembrane region" description="Helical" evidence="9">
    <location>
        <begin position="81"/>
        <end position="99"/>
    </location>
</feature>
<sequence>MPSATEQTLDNQNEEELDRLHGKIKALRSVTIDILDDSGRQNDQLDRTTNTFSSFTNSLFSTSRHHSRSIASNSTIRQYRMIAYIVGAVVVLWLILRVWTHGGGGGGGPGGYHPEPEGEV</sequence>
<dbReference type="FunCoup" id="A0A1Y2B835">
    <property type="interactions" value="13"/>
</dbReference>
<name>A0A1Y2B835_9TREE</name>
<dbReference type="InterPro" id="IPR039899">
    <property type="entry name" value="BET1_SNARE"/>
</dbReference>
<evidence type="ECO:0000256" key="2">
    <source>
        <dbReference type="ARBA" id="ARBA00022448"/>
    </source>
</evidence>
<keyword evidence="4" id="KW-0653">Protein transport</keyword>
<evidence type="ECO:0000256" key="8">
    <source>
        <dbReference type="ARBA" id="ARBA00046280"/>
    </source>
</evidence>
<evidence type="ECO:0000313" key="12">
    <source>
        <dbReference type="Proteomes" id="UP000193986"/>
    </source>
</evidence>
<dbReference type="Gene3D" id="1.20.5.110">
    <property type="match status" value="1"/>
</dbReference>